<dbReference type="AlphaFoldDB" id="A0A9P1BFH7"/>
<reference evidence="3" key="2">
    <citation type="submission" date="2024-04" db="EMBL/GenBank/DDBJ databases">
        <authorList>
            <person name="Chen Y."/>
            <person name="Shah S."/>
            <person name="Dougan E. K."/>
            <person name="Thang M."/>
            <person name="Chan C."/>
        </authorList>
    </citation>
    <scope>NUCLEOTIDE SEQUENCE [LARGE SCALE GENOMIC DNA]</scope>
</reference>
<evidence type="ECO:0000313" key="2">
    <source>
        <dbReference type="EMBL" id="CAI3972538.1"/>
    </source>
</evidence>
<evidence type="ECO:0000256" key="1">
    <source>
        <dbReference type="SAM" id="MobiDB-lite"/>
    </source>
</evidence>
<comment type="caution">
    <text evidence="2">The sequence shown here is derived from an EMBL/GenBank/DDBJ whole genome shotgun (WGS) entry which is preliminary data.</text>
</comment>
<name>A0A9P1BFH7_9DINO</name>
<gene>
    <name evidence="2" type="ORF">C1SCF055_LOCUS1112</name>
</gene>
<reference evidence="2" key="1">
    <citation type="submission" date="2022-10" db="EMBL/GenBank/DDBJ databases">
        <authorList>
            <person name="Chen Y."/>
            <person name="Dougan E. K."/>
            <person name="Chan C."/>
            <person name="Rhodes N."/>
            <person name="Thang M."/>
        </authorList>
    </citation>
    <scope>NUCLEOTIDE SEQUENCE</scope>
</reference>
<feature type="compositionally biased region" description="Low complexity" evidence="1">
    <location>
        <begin position="178"/>
        <end position="188"/>
    </location>
</feature>
<organism evidence="2">
    <name type="scientific">Cladocopium goreaui</name>
    <dbReference type="NCBI Taxonomy" id="2562237"/>
    <lineage>
        <taxon>Eukaryota</taxon>
        <taxon>Sar</taxon>
        <taxon>Alveolata</taxon>
        <taxon>Dinophyceae</taxon>
        <taxon>Suessiales</taxon>
        <taxon>Symbiodiniaceae</taxon>
        <taxon>Cladocopium</taxon>
    </lineage>
</organism>
<feature type="compositionally biased region" description="Low complexity" evidence="1">
    <location>
        <begin position="210"/>
        <end position="225"/>
    </location>
</feature>
<feature type="compositionally biased region" description="Low complexity" evidence="1">
    <location>
        <begin position="146"/>
        <end position="156"/>
    </location>
</feature>
<dbReference type="EMBL" id="CAMXCT020000017">
    <property type="protein sequence ID" value="CAL1125913.1"/>
    <property type="molecule type" value="Genomic_DNA"/>
</dbReference>
<dbReference type="EMBL" id="CAMXCT010000017">
    <property type="protein sequence ID" value="CAI3972538.1"/>
    <property type="molecule type" value="Genomic_DNA"/>
</dbReference>
<dbReference type="Proteomes" id="UP001152797">
    <property type="component" value="Unassembled WGS sequence"/>
</dbReference>
<accession>A0A9P1BFH7</accession>
<proteinExistence type="predicted"/>
<dbReference type="EMBL" id="CAMXCT030000017">
    <property type="protein sequence ID" value="CAL4759850.1"/>
    <property type="molecule type" value="Genomic_DNA"/>
</dbReference>
<evidence type="ECO:0000313" key="4">
    <source>
        <dbReference type="Proteomes" id="UP001152797"/>
    </source>
</evidence>
<feature type="region of interest" description="Disordered" evidence="1">
    <location>
        <begin position="120"/>
        <end position="257"/>
    </location>
</feature>
<keyword evidence="4" id="KW-1185">Reference proteome</keyword>
<feature type="region of interest" description="Disordered" evidence="1">
    <location>
        <begin position="1"/>
        <end position="81"/>
    </location>
</feature>
<evidence type="ECO:0000313" key="3">
    <source>
        <dbReference type="EMBL" id="CAL1125913.1"/>
    </source>
</evidence>
<sequence length="257" mass="27722">MAPSHIRRSQGPPFDENAFLKGLETLSQTDKEKEAGHNALRSRTCATFGPPLYSAARGRRRRRQSKGSDQNKILKHQHLEHPIFPLKVPPLHRTTILPGERKRNNKEKCKALALLVQKSQNAKTSLSKDITPAPGPTKAPKRKKATAAVPSPSAAPKRSKDITPAPGPTKAPKRKKATAAVPSPSAAPKRSKDITPAPGPTKAPKRSEETAPPAAAGPTKGPKSPLVAGAKRPLRLAQQRDQRGAKRRLGQHLVSEE</sequence>
<protein>
    <submittedName>
        <fullName evidence="2">Uncharacterized protein</fullName>
    </submittedName>
</protein>